<sequence length="184" mass="19956">MALSPREMHDRIIGNLKTKTGHTFDHWREVVTEERCERNDKDLVAHLKATHGLGHYTAVAIIKEAASGNEYEATDDLVTALFEGKPGAQRLFEAIDTKAAELPGTERVPCKTYVGYRAKTQFMIVAPSGEYGLRCGLALPPSGPDLLPSSSFGSARIKSQFHVGEGGPTTEQLALIKVAHGQNA</sequence>
<geneLocation type="plasmid" evidence="3">
    <name>pBM152</name>
</geneLocation>
<accession>A0A2K9F5W0</accession>
<keyword evidence="4" id="KW-1185">Reference proteome</keyword>
<evidence type="ECO:0000259" key="1">
    <source>
        <dbReference type="Pfam" id="PF18899"/>
    </source>
</evidence>
<dbReference type="AlphaFoldDB" id="A0A2K9F5W0"/>
<dbReference type="KEGG" id="paro:CUV01_19070"/>
<dbReference type="Pfam" id="PF18899">
    <property type="entry name" value="DUF5655"/>
    <property type="match status" value="1"/>
</dbReference>
<dbReference type="InterPro" id="IPR025629">
    <property type="entry name" value="DUF4287"/>
</dbReference>
<evidence type="ECO:0000313" key="4">
    <source>
        <dbReference type="Proteomes" id="UP000233742"/>
    </source>
</evidence>
<reference evidence="3 4" key="1">
    <citation type="submission" date="2017-12" db="EMBL/GenBank/DDBJ databases">
        <authorList>
            <person name="Hurst M.R.H."/>
        </authorList>
    </citation>
    <scope>NUCLEOTIDE SEQUENCE [LARGE SCALE GENOMIC DNA]</scope>
    <source>
        <strain evidence="3 4">BM15</strain>
        <plasmid evidence="3">pBM152</plasmid>
        <plasmid evidence="4">Plasmid pbm152</plasmid>
    </source>
</reference>
<dbReference type="EMBL" id="CP025410">
    <property type="protein sequence ID" value="AUH35686.1"/>
    <property type="molecule type" value="Genomic_DNA"/>
</dbReference>
<evidence type="ECO:0000313" key="3">
    <source>
        <dbReference type="EMBL" id="AUH35752.1"/>
    </source>
</evidence>
<geneLocation type="plasmid" evidence="4">
    <name>pbm152</name>
</geneLocation>
<dbReference type="Proteomes" id="UP000233742">
    <property type="component" value="Plasmid pBM152"/>
</dbReference>
<dbReference type="Pfam" id="PF14117">
    <property type="entry name" value="DUF4287"/>
    <property type="match status" value="1"/>
</dbReference>
<dbReference type="OrthoDB" id="9809825at2"/>
<evidence type="ECO:0000313" key="2">
    <source>
        <dbReference type="EMBL" id="AUH35686.1"/>
    </source>
</evidence>
<dbReference type="InterPro" id="IPR043714">
    <property type="entry name" value="DUF5655"/>
</dbReference>
<name>A0A2K9F5W0_9RHOB</name>
<gene>
    <name evidence="2" type="ORF">CUV01_19070</name>
    <name evidence="3" type="ORF">CUV01_19405</name>
</gene>
<feature type="domain" description="DUF5655" evidence="1">
    <location>
        <begin position="79"/>
        <end position="180"/>
    </location>
</feature>
<protein>
    <recommendedName>
        <fullName evidence="1">DUF5655 domain-containing protein</fullName>
    </recommendedName>
</protein>
<proteinExistence type="predicted"/>
<dbReference type="KEGG" id="paro:CUV01_19405"/>
<dbReference type="RefSeq" id="WP_101462336.1">
    <property type="nucleotide sequence ID" value="NZ_CP025410.1"/>
</dbReference>
<dbReference type="EMBL" id="CP025410">
    <property type="protein sequence ID" value="AUH35752.1"/>
    <property type="molecule type" value="Genomic_DNA"/>
</dbReference>
<keyword evidence="3" id="KW-0614">Plasmid</keyword>
<organism evidence="3 4">
    <name type="scientific">Paracoccus tegillarcae</name>
    <dbReference type="NCBI Taxonomy" id="1529068"/>
    <lineage>
        <taxon>Bacteria</taxon>
        <taxon>Pseudomonadati</taxon>
        <taxon>Pseudomonadota</taxon>
        <taxon>Alphaproteobacteria</taxon>
        <taxon>Rhodobacterales</taxon>
        <taxon>Paracoccaceae</taxon>
        <taxon>Paracoccus</taxon>
    </lineage>
</organism>